<sequence>MDSYLHLEYIVERQREAWTVRMQGGDCAGFFPSRRHALKAALGDAERVCDLGHHVDVYAQRLDGSLRRVAARPANRP</sequence>
<reference evidence="1 2" key="1">
    <citation type="submission" date="2018-07" db="EMBL/GenBank/DDBJ databases">
        <title>Genome sequence of Roseomonas fauriae ATCC 49958.</title>
        <authorList>
            <person name="Sant'Anna F.H."/>
            <person name="Baldani J.I."/>
            <person name="Zilli J.E."/>
            <person name="Reis V.M."/>
            <person name="Hartmann A."/>
            <person name="Cruz L."/>
            <person name="de Souza E.M."/>
            <person name="de Oliveira Pedrosa F."/>
            <person name="Passaglia L.M.P."/>
        </authorList>
    </citation>
    <scope>NUCLEOTIDE SEQUENCE [LARGE SCALE GENOMIC DNA]</scope>
    <source>
        <strain evidence="1 2">ATCC 49958</strain>
    </source>
</reference>
<dbReference type="EMBL" id="QOKV01000033">
    <property type="protein sequence ID" value="KAA0677558.1"/>
    <property type="molecule type" value="Genomic_DNA"/>
</dbReference>
<evidence type="ECO:0008006" key="3">
    <source>
        <dbReference type="Google" id="ProtNLM"/>
    </source>
</evidence>
<name>A0A6L3ARV4_AZOBR</name>
<dbReference type="Proteomes" id="UP000476837">
    <property type="component" value="Unassembled WGS sequence"/>
</dbReference>
<protein>
    <recommendedName>
        <fullName evidence="3">DUF2188 domain-containing protein</fullName>
    </recommendedName>
</protein>
<dbReference type="AlphaFoldDB" id="A0A6L3ARV4"/>
<evidence type="ECO:0000313" key="1">
    <source>
        <dbReference type="EMBL" id="KAA0677558.1"/>
    </source>
</evidence>
<evidence type="ECO:0000313" key="2">
    <source>
        <dbReference type="Proteomes" id="UP000476837"/>
    </source>
</evidence>
<accession>A0A6L3ARV4</accession>
<gene>
    <name evidence="1" type="ORF">DS837_29050</name>
</gene>
<organism evidence="1 2">
    <name type="scientific">Azospirillum brasilense</name>
    <dbReference type="NCBI Taxonomy" id="192"/>
    <lineage>
        <taxon>Bacteria</taxon>
        <taxon>Pseudomonadati</taxon>
        <taxon>Pseudomonadota</taxon>
        <taxon>Alphaproteobacteria</taxon>
        <taxon>Rhodospirillales</taxon>
        <taxon>Azospirillaceae</taxon>
        <taxon>Azospirillum</taxon>
    </lineage>
</organism>
<comment type="caution">
    <text evidence="1">The sequence shown here is derived from an EMBL/GenBank/DDBJ whole genome shotgun (WGS) entry which is preliminary data.</text>
</comment>
<dbReference type="RefSeq" id="WP_149167945.1">
    <property type="nucleotide sequence ID" value="NZ_QOKV01000033.1"/>
</dbReference>
<proteinExistence type="predicted"/>